<organism evidence="2 4">
    <name type="scientific">Pandoraea pulmonicola</name>
    <dbReference type="NCBI Taxonomy" id="93221"/>
    <lineage>
        <taxon>Bacteria</taxon>
        <taxon>Pseudomonadati</taxon>
        <taxon>Pseudomonadota</taxon>
        <taxon>Betaproteobacteria</taxon>
        <taxon>Burkholderiales</taxon>
        <taxon>Burkholderiaceae</taxon>
        <taxon>Pandoraea</taxon>
    </lineage>
</organism>
<reference evidence="1" key="2">
    <citation type="submission" date="2016-11" db="EMBL/GenBank/DDBJ databases">
        <title>Complete Genome Sequencing of Pandoraea pulmonicola DSM 16583.</title>
        <authorList>
            <person name="Chan K.-G."/>
        </authorList>
    </citation>
    <scope>NUCLEOTIDE SEQUENCE</scope>
    <source>
        <strain evidence="1">DSM 16583</strain>
    </source>
</reference>
<dbReference type="AlphaFoldDB" id="A0AAJ4ZEM5"/>
<accession>A0AAJ4ZEM5</accession>
<evidence type="ECO:0000313" key="2">
    <source>
        <dbReference type="EMBL" id="SUA91950.1"/>
    </source>
</evidence>
<evidence type="ECO:0000313" key="3">
    <source>
        <dbReference type="Proteomes" id="UP000035086"/>
    </source>
</evidence>
<dbReference type="EMBL" id="CP010310">
    <property type="protein sequence ID" value="AJC19861.1"/>
    <property type="molecule type" value="Genomic_DNA"/>
</dbReference>
<dbReference type="Proteomes" id="UP000035086">
    <property type="component" value="Chromosome"/>
</dbReference>
<evidence type="ECO:0000313" key="1">
    <source>
        <dbReference type="EMBL" id="AJC19861.1"/>
    </source>
</evidence>
<gene>
    <name evidence="2" type="ORF">NCTC13159_03470</name>
    <name evidence="1" type="ORF">RO07_04040</name>
</gene>
<proteinExistence type="predicted"/>
<dbReference type="Proteomes" id="UP000254589">
    <property type="component" value="Unassembled WGS sequence"/>
</dbReference>
<evidence type="ECO:0000313" key="4">
    <source>
        <dbReference type="Proteomes" id="UP000254589"/>
    </source>
</evidence>
<reference evidence="3" key="1">
    <citation type="submission" date="2014-12" db="EMBL/GenBank/DDBJ databases">
        <title>Complete Genome Sequencing of Pandoraea pulmonicola DSM 16583.</title>
        <authorList>
            <person name="Chan K.-G."/>
        </authorList>
    </citation>
    <scope>NUCLEOTIDE SEQUENCE [LARGE SCALE GENOMIC DNA]</scope>
    <source>
        <strain evidence="3">DSM 16583</strain>
    </source>
</reference>
<dbReference type="EMBL" id="UGSJ01000001">
    <property type="protein sequence ID" value="SUA91950.1"/>
    <property type="molecule type" value="Genomic_DNA"/>
</dbReference>
<name>A0AAJ4ZEM5_PANPU</name>
<sequence>MWEYVVKRKGLLIKPIYLSFHSEAEGDEYVRRLEAPLDAGIVPVEFTSANTASSHTLSDLMDTCVPTTVPSNMIM</sequence>
<reference evidence="2 4" key="3">
    <citation type="submission" date="2018-06" db="EMBL/GenBank/DDBJ databases">
        <authorList>
            <consortium name="Pathogen Informatics"/>
            <person name="Doyle S."/>
        </authorList>
    </citation>
    <scope>NUCLEOTIDE SEQUENCE [LARGE SCALE GENOMIC DNA]</scope>
    <source>
        <strain evidence="2 4">NCTC13159</strain>
    </source>
</reference>
<dbReference type="KEGG" id="ppul:RO07_04040"/>
<keyword evidence="3" id="KW-1185">Reference proteome</keyword>
<protein>
    <submittedName>
        <fullName evidence="2">Uncharacterized protein</fullName>
    </submittedName>
</protein>